<accession>A0A0R3TY70</accession>
<evidence type="ECO:0000313" key="3">
    <source>
        <dbReference type="Proteomes" id="UP000278807"/>
    </source>
</evidence>
<evidence type="ECO:0000313" key="2">
    <source>
        <dbReference type="EMBL" id="VDO14120.1"/>
    </source>
</evidence>
<dbReference type="Proteomes" id="UP000278807">
    <property type="component" value="Unassembled WGS sequence"/>
</dbReference>
<dbReference type="STRING" id="102285.A0A0R3TY70"/>
<dbReference type="PRINTS" id="PR01438">
    <property type="entry name" value="UNVRSLSTRESS"/>
</dbReference>
<dbReference type="Pfam" id="PF00582">
    <property type="entry name" value="Usp"/>
    <property type="match status" value="1"/>
</dbReference>
<dbReference type="WBParaSite" id="HNAJ_0001281701-mRNA-1">
    <property type="protein sequence ID" value="HNAJ_0001281701-mRNA-1"/>
    <property type="gene ID" value="HNAJ_0001281701"/>
</dbReference>
<protein>
    <submittedName>
        <fullName evidence="4">Usp domain-containing protein</fullName>
    </submittedName>
</protein>
<proteinExistence type="predicted"/>
<name>A0A0R3TY70_RODNA</name>
<dbReference type="PANTHER" id="PTHR46989">
    <property type="entry name" value="USP DOMAIN-CONTAINING PROTEIN"/>
    <property type="match status" value="1"/>
</dbReference>
<dbReference type="OrthoDB" id="843225at2759"/>
<organism evidence="4">
    <name type="scientific">Rodentolepis nana</name>
    <name type="common">Dwarf tapeworm</name>
    <name type="synonym">Hymenolepis nana</name>
    <dbReference type="NCBI Taxonomy" id="102285"/>
    <lineage>
        <taxon>Eukaryota</taxon>
        <taxon>Metazoa</taxon>
        <taxon>Spiralia</taxon>
        <taxon>Lophotrochozoa</taxon>
        <taxon>Platyhelminthes</taxon>
        <taxon>Cestoda</taxon>
        <taxon>Eucestoda</taxon>
        <taxon>Cyclophyllidea</taxon>
        <taxon>Hymenolepididae</taxon>
        <taxon>Rodentolepis</taxon>
    </lineage>
</organism>
<reference evidence="4" key="1">
    <citation type="submission" date="2017-02" db="UniProtKB">
        <authorList>
            <consortium name="WormBaseParasite"/>
        </authorList>
    </citation>
    <scope>IDENTIFICATION</scope>
</reference>
<gene>
    <name evidence="2" type="ORF">HNAJ_LOCUS12793</name>
</gene>
<evidence type="ECO:0000259" key="1">
    <source>
        <dbReference type="Pfam" id="PF00582"/>
    </source>
</evidence>
<evidence type="ECO:0000313" key="4">
    <source>
        <dbReference type="WBParaSite" id="HNAJ_0001281701-mRNA-1"/>
    </source>
</evidence>
<dbReference type="InterPro" id="IPR014729">
    <property type="entry name" value="Rossmann-like_a/b/a_fold"/>
</dbReference>
<keyword evidence="3" id="KW-1185">Reference proteome</keyword>
<dbReference type="SUPFAM" id="SSF52402">
    <property type="entry name" value="Adenine nucleotide alpha hydrolases-like"/>
    <property type="match status" value="1"/>
</dbReference>
<dbReference type="InterPro" id="IPR006016">
    <property type="entry name" value="UspA"/>
</dbReference>
<dbReference type="CDD" id="cd23659">
    <property type="entry name" value="USP_At3g01520-like"/>
    <property type="match status" value="1"/>
</dbReference>
<dbReference type="PANTHER" id="PTHR46989:SF3">
    <property type="entry name" value="USPA DOMAIN-CONTAINING PROTEIN"/>
    <property type="match status" value="1"/>
</dbReference>
<dbReference type="AlphaFoldDB" id="A0A0R3TY70"/>
<dbReference type="Gene3D" id="3.40.50.620">
    <property type="entry name" value="HUPs"/>
    <property type="match status" value="1"/>
</dbReference>
<dbReference type="EMBL" id="UZAE01014665">
    <property type="protein sequence ID" value="VDO14120.1"/>
    <property type="molecule type" value="Genomic_DNA"/>
</dbReference>
<dbReference type="InterPro" id="IPR006015">
    <property type="entry name" value="Universal_stress_UspA"/>
</dbReference>
<sequence>MSTTDVEEGTFKRRILFAIDENETCKQAFKMYIDRIMLPGDQITFVHVMEPDTNFRGASSSSTEPGKTSKKTFEEVLNRSKSLGISYITMAKAFKLETSAFLHVHTRPGRALLTSARHHDSNMIVIGSGGVRSSKRDSLGSVSDYVVHNSPIPVVVLYTEGHS</sequence>
<reference evidence="2 3" key="2">
    <citation type="submission" date="2018-11" db="EMBL/GenBank/DDBJ databases">
        <authorList>
            <consortium name="Pathogen Informatics"/>
        </authorList>
    </citation>
    <scope>NUCLEOTIDE SEQUENCE [LARGE SCALE GENOMIC DNA]</scope>
</reference>
<feature type="domain" description="UspA" evidence="1">
    <location>
        <begin position="13"/>
        <end position="156"/>
    </location>
</feature>